<dbReference type="PIRSF" id="PIRSF017393">
    <property type="entry name" value="MTase_SAV2177"/>
    <property type="match status" value="1"/>
</dbReference>
<dbReference type="EMBL" id="BAABJO010000005">
    <property type="protein sequence ID" value="GAA5116840.1"/>
    <property type="molecule type" value="Genomic_DNA"/>
</dbReference>
<keyword evidence="2" id="KW-0489">Methyltransferase</keyword>
<reference evidence="3" key="1">
    <citation type="journal article" date="2019" name="Int. J. Syst. Evol. Microbiol.">
        <title>The Global Catalogue of Microorganisms (GCM) 10K type strain sequencing project: providing services to taxonomists for standard genome sequencing and annotation.</title>
        <authorList>
            <consortium name="The Broad Institute Genomics Platform"/>
            <consortium name="The Broad Institute Genome Sequencing Center for Infectious Disease"/>
            <person name="Wu L."/>
            <person name="Ma J."/>
        </authorList>
    </citation>
    <scope>NUCLEOTIDE SEQUENCE [LARGE SCALE GENOMIC DNA]</scope>
    <source>
        <strain evidence="3">JCM 18302</strain>
    </source>
</reference>
<sequence>MTPRTCDRYGTCVTSGASYDPPGFDPPAFDPDDPPMPPSRRIDPSKPNLARVYDGFLGGKDNYAADRAIVREIHAATPELTRVVQEERAWLGRVTRFLVKSAHIEQILHVGAGMPTIDNTHEAAQRFNSDTRVIYVADDPVVQAHGRAILAENDLTHLADADYSRPDELFGHETVKKFLDPDEPVALIHSRTMHHVAGSERAHEIVQRYLELLPSGSYLVLTHFCDPEDDGQGTQLARLVEGIFSRSGLGPVAFRPREEIAAFFDGLELVEPGVSRLRDWWPDGPLMASATVEDEMILGGVACKP</sequence>
<evidence type="ECO:0000313" key="2">
    <source>
        <dbReference type="EMBL" id="GAA5116840.1"/>
    </source>
</evidence>
<feature type="compositionally biased region" description="Pro residues" evidence="1">
    <location>
        <begin position="23"/>
        <end position="38"/>
    </location>
</feature>
<dbReference type="InterPro" id="IPR006764">
    <property type="entry name" value="SAM_dep_MeTrfase_SAV2177_type"/>
</dbReference>
<dbReference type="InterPro" id="IPR029063">
    <property type="entry name" value="SAM-dependent_MTases_sf"/>
</dbReference>
<organism evidence="2 3">
    <name type="scientific">Pseudonocardia adelaidensis</name>
    <dbReference type="NCBI Taxonomy" id="648754"/>
    <lineage>
        <taxon>Bacteria</taxon>
        <taxon>Bacillati</taxon>
        <taxon>Actinomycetota</taxon>
        <taxon>Actinomycetes</taxon>
        <taxon>Pseudonocardiales</taxon>
        <taxon>Pseudonocardiaceae</taxon>
        <taxon>Pseudonocardia</taxon>
    </lineage>
</organism>
<name>A0ABP9NEX6_9PSEU</name>
<dbReference type="Gene3D" id="3.40.50.150">
    <property type="entry name" value="Vaccinia Virus protein VP39"/>
    <property type="match status" value="1"/>
</dbReference>
<dbReference type="GO" id="GO:0008168">
    <property type="term" value="F:methyltransferase activity"/>
    <property type="evidence" value="ECO:0007669"/>
    <property type="project" value="UniProtKB-KW"/>
</dbReference>
<evidence type="ECO:0000256" key="1">
    <source>
        <dbReference type="SAM" id="MobiDB-lite"/>
    </source>
</evidence>
<gene>
    <name evidence="2" type="ORF">GCM10023320_18050</name>
</gene>
<proteinExistence type="predicted"/>
<keyword evidence="2" id="KW-0808">Transferase</keyword>
<evidence type="ECO:0000313" key="3">
    <source>
        <dbReference type="Proteomes" id="UP001500804"/>
    </source>
</evidence>
<dbReference type="Proteomes" id="UP001500804">
    <property type="component" value="Unassembled WGS sequence"/>
</dbReference>
<feature type="region of interest" description="Disordered" evidence="1">
    <location>
        <begin position="1"/>
        <end position="46"/>
    </location>
</feature>
<dbReference type="SUPFAM" id="SSF53335">
    <property type="entry name" value="S-adenosyl-L-methionine-dependent methyltransferases"/>
    <property type="match status" value="1"/>
</dbReference>
<dbReference type="Pfam" id="PF04672">
    <property type="entry name" value="Methyltransf_19"/>
    <property type="match status" value="1"/>
</dbReference>
<dbReference type="GO" id="GO:0032259">
    <property type="term" value="P:methylation"/>
    <property type="evidence" value="ECO:0007669"/>
    <property type="project" value="UniProtKB-KW"/>
</dbReference>
<accession>A0ABP9NEX6</accession>
<protein>
    <submittedName>
        <fullName evidence="2">SAM-dependent methyltransferase</fullName>
    </submittedName>
</protein>
<comment type="caution">
    <text evidence="2">The sequence shown here is derived from an EMBL/GenBank/DDBJ whole genome shotgun (WGS) entry which is preliminary data.</text>
</comment>
<keyword evidence="3" id="KW-1185">Reference proteome</keyword>